<accession>A0A4V2K1C8</accession>
<name>A0A4V2K1C8_9APHY</name>
<dbReference type="Proteomes" id="UP000292957">
    <property type="component" value="Unassembled WGS sequence"/>
</dbReference>
<dbReference type="EMBL" id="ML143395">
    <property type="protein sequence ID" value="TBU32283.1"/>
    <property type="molecule type" value="Genomic_DNA"/>
</dbReference>
<proteinExistence type="predicted"/>
<organism evidence="1">
    <name type="scientific">Dichomitus squalens</name>
    <dbReference type="NCBI Taxonomy" id="114155"/>
    <lineage>
        <taxon>Eukaryota</taxon>
        <taxon>Fungi</taxon>
        <taxon>Dikarya</taxon>
        <taxon>Basidiomycota</taxon>
        <taxon>Agaricomycotina</taxon>
        <taxon>Agaricomycetes</taxon>
        <taxon>Polyporales</taxon>
        <taxon>Polyporaceae</taxon>
        <taxon>Dichomitus</taxon>
    </lineage>
</organism>
<reference evidence="1" key="1">
    <citation type="submission" date="2019-01" db="EMBL/GenBank/DDBJ databases">
        <title>Draft genome sequences of three monokaryotic isolates of the white-rot basidiomycete fungus Dichomitus squalens.</title>
        <authorList>
            <consortium name="DOE Joint Genome Institute"/>
            <person name="Lopez S.C."/>
            <person name="Andreopoulos B."/>
            <person name="Pangilinan J."/>
            <person name="Lipzen A."/>
            <person name="Riley R."/>
            <person name="Ahrendt S."/>
            <person name="Ng V."/>
            <person name="Barry K."/>
            <person name="Daum C."/>
            <person name="Grigoriev I.V."/>
            <person name="Hilden K.S."/>
            <person name="Makela M.R."/>
            <person name="de Vries R.P."/>
        </authorList>
    </citation>
    <scope>NUCLEOTIDE SEQUENCE [LARGE SCALE GENOMIC DNA]</scope>
    <source>
        <strain evidence="1">OM18370.1</strain>
    </source>
</reference>
<evidence type="ECO:0000313" key="1">
    <source>
        <dbReference type="EMBL" id="TBU32283.1"/>
    </source>
</evidence>
<gene>
    <name evidence="1" type="ORF">BD311DRAFT_750728</name>
</gene>
<protein>
    <submittedName>
        <fullName evidence="1">Uncharacterized protein</fullName>
    </submittedName>
</protein>
<dbReference type="AlphaFoldDB" id="A0A4V2K1C8"/>
<sequence length="51" mass="5776">MQRFVTTLLTPCHSDRAPRSYGLGYQFDRYSLCVSKACIHCFSSPYGSRAP</sequence>